<sequence>MFEITQIIQGCGIRDAVNGIIHKSWAKLLNYEVTLHALHAKIKDIEDVLQYYAAIHHGIDYFKLLSG</sequence>
<dbReference type="AlphaFoldDB" id="A0A291QPN5"/>
<evidence type="ECO:0000313" key="2">
    <source>
        <dbReference type="Proteomes" id="UP000220133"/>
    </source>
</evidence>
<reference evidence="1 2" key="1">
    <citation type="submission" date="2017-10" db="EMBL/GenBank/DDBJ databases">
        <title>Paenichitinophaga pekingensis gen. nov., sp. nov., isolated from activated sludge.</title>
        <authorList>
            <person name="Jin D."/>
            <person name="Kong X."/>
            <person name="Deng Y."/>
            <person name="Bai Z."/>
        </authorList>
    </citation>
    <scope>NUCLEOTIDE SEQUENCE [LARGE SCALE GENOMIC DNA]</scope>
    <source>
        <strain evidence="1 2">13</strain>
    </source>
</reference>
<organism evidence="1 2">
    <name type="scientific">Chitinophaga caeni</name>
    <dbReference type="NCBI Taxonomy" id="2029983"/>
    <lineage>
        <taxon>Bacteria</taxon>
        <taxon>Pseudomonadati</taxon>
        <taxon>Bacteroidota</taxon>
        <taxon>Chitinophagia</taxon>
        <taxon>Chitinophagales</taxon>
        <taxon>Chitinophagaceae</taxon>
        <taxon>Chitinophaga</taxon>
    </lineage>
</organism>
<dbReference type="Proteomes" id="UP000220133">
    <property type="component" value="Chromosome"/>
</dbReference>
<accession>A0A291QPN5</accession>
<evidence type="ECO:0000313" key="1">
    <source>
        <dbReference type="EMBL" id="ATL45958.1"/>
    </source>
</evidence>
<name>A0A291QPN5_9BACT</name>
<dbReference type="KEGG" id="cbae:COR50_01595"/>
<dbReference type="EMBL" id="CP023777">
    <property type="protein sequence ID" value="ATL45958.1"/>
    <property type="molecule type" value="Genomic_DNA"/>
</dbReference>
<protein>
    <submittedName>
        <fullName evidence="1">Uncharacterized protein</fullName>
    </submittedName>
</protein>
<gene>
    <name evidence="1" type="ORF">COR50_01595</name>
</gene>
<keyword evidence="2" id="KW-1185">Reference proteome</keyword>
<proteinExistence type="predicted"/>